<dbReference type="InParanoid" id="A0A162ZQS1"/>
<dbReference type="EMBL" id="KV440995">
    <property type="protein sequence ID" value="OAD68451.1"/>
    <property type="molecule type" value="Genomic_DNA"/>
</dbReference>
<dbReference type="OrthoDB" id="2289822at2759"/>
<reference evidence="2" key="1">
    <citation type="submission" date="2015-06" db="EMBL/GenBank/DDBJ databases">
        <title>Expansion of signal transduction pathways in fungi by whole-genome duplication.</title>
        <authorList>
            <consortium name="DOE Joint Genome Institute"/>
            <person name="Corrochano L.M."/>
            <person name="Kuo A."/>
            <person name="Marcet-Houben M."/>
            <person name="Polaino S."/>
            <person name="Salamov A."/>
            <person name="Villalobos J.M."/>
            <person name="Alvarez M.I."/>
            <person name="Avalos J."/>
            <person name="Benito E.P."/>
            <person name="Benoit I."/>
            <person name="Burger G."/>
            <person name="Camino L.P."/>
            <person name="Canovas D."/>
            <person name="Cerda-Olmedo E."/>
            <person name="Cheng J.-F."/>
            <person name="Dominguez A."/>
            <person name="Elias M."/>
            <person name="Eslava A.P."/>
            <person name="Glaser F."/>
            <person name="Grimwood J."/>
            <person name="Gutierrez G."/>
            <person name="Heitman J."/>
            <person name="Henrissat B."/>
            <person name="Iturriaga E.A."/>
            <person name="Lang B.F."/>
            <person name="Lavin J.L."/>
            <person name="Lee S."/>
            <person name="Li W."/>
            <person name="Lindquist E."/>
            <person name="Lopez-Garcia S."/>
            <person name="Luque E.M."/>
            <person name="Marcos A.T."/>
            <person name="Martin J."/>
            <person name="McCluskey K."/>
            <person name="Medina H.R."/>
            <person name="Miralles-Duran A."/>
            <person name="Miyazaki A."/>
            <person name="Munoz-Torres E."/>
            <person name="Oguiza J.A."/>
            <person name="Ohm R."/>
            <person name="Olmedo M."/>
            <person name="Orejas M."/>
            <person name="Ortiz-Castellanos L."/>
            <person name="Pisabarro A.G."/>
            <person name="Rodriguez-Romero J."/>
            <person name="Ruiz-Herrera J."/>
            <person name="Ruiz-Vazquez R."/>
            <person name="Sanz C."/>
            <person name="Schackwitz W."/>
            <person name="Schmutz J."/>
            <person name="Shahriari M."/>
            <person name="Shelest E."/>
            <person name="Silva-Franco F."/>
            <person name="Soanes D."/>
            <person name="Syed K."/>
            <person name="Tagua V.G."/>
            <person name="Talbot N.J."/>
            <person name="Thon M."/>
            <person name="De vries R.P."/>
            <person name="Wiebenga A."/>
            <person name="Yadav J.S."/>
            <person name="Braun E.L."/>
            <person name="Baker S."/>
            <person name="Garre V."/>
            <person name="Horwitz B."/>
            <person name="Torres-Martinez S."/>
            <person name="Idnurm A."/>
            <person name="Herrera-Estrella A."/>
            <person name="Gabaldon T."/>
            <person name="Grigoriev I.V."/>
        </authorList>
    </citation>
    <scope>NUCLEOTIDE SEQUENCE [LARGE SCALE GENOMIC DNA]</scope>
    <source>
        <strain evidence="2">NRRL 1555(-)</strain>
    </source>
</reference>
<keyword evidence="2" id="KW-1185">Reference proteome</keyword>
<dbReference type="VEuPathDB" id="FungiDB:PHYBLDRAFT_150627"/>
<dbReference type="RefSeq" id="XP_018286491.1">
    <property type="nucleotide sequence ID" value="XM_018432517.1"/>
</dbReference>
<protein>
    <submittedName>
        <fullName evidence="1">Uncharacterized protein</fullName>
    </submittedName>
</protein>
<organism evidence="1 2">
    <name type="scientific">Phycomyces blakesleeanus (strain ATCC 8743b / DSM 1359 / FGSC 10004 / NBRC 33097 / NRRL 1555)</name>
    <dbReference type="NCBI Taxonomy" id="763407"/>
    <lineage>
        <taxon>Eukaryota</taxon>
        <taxon>Fungi</taxon>
        <taxon>Fungi incertae sedis</taxon>
        <taxon>Mucoromycota</taxon>
        <taxon>Mucoromycotina</taxon>
        <taxon>Mucoromycetes</taxon>
        <taxon>Mucorales</taxon>
        <taxon>Phycomycetaceae</taxon>
        <taxon>Phycomyces</taxon>
    </lineage>
</organism>
<dbReference type="GeneID" id="28993423"/>
<gene>
    <name evidence="1" type="ORF">PHYBLDRAFT_150627</name>
</gene>
<evidence type="ECO:0000313" key="2">
    <source>
        <dbReference type="Proteomes" id="UP000077315"/>
    </source>
</evidence>
<sequence length="464" mass="52670">MATGNNPVVSDLMNLAHHNSFFGCQACLSKGVSKLHTMCFIGNELPAPMRTVESLCQYGVNGPNVFRDLNTLTSPAFFGLDEIHIIGHEIEHQLYKELGGKFAVSSWTENNEAHLVGDIQQQQQQQPIVYTFTLNVRLKQINRSISKSRANIPAIFTGSWRSLKETTGRQKTVNWLDFLLFVVSAVVIKNFVLVSTRKLFKTWLILVLLPSSGRAIGCWHSFLRKEIAEGRMKPTIFVMNQHMLVHLGYMMREMGPLRAYSCCPIEHTIDAYRAARVLERNMENILFCKAGIRHCLGGEVVTRGPRDRRASNFGAASNDVAGSQLWSNPTRKTLVAVASKTDMNYHTLVCYLADLWGQNVVKMWKDQVVYRVRSSFNSRHVRANDLVVLEHLWRYGFVRKFFSYSVLEETRLFTIVDHLCGIQPNNKEMFPVWESTTIGDKKVVDVKSIKGMAGLVHDVNDKTI</sequence>
<dbReference type="Proteomes" id="UP000077315">
    <property type="component" value="Unassembled WGS sequence"/>
</dbReference>
<dbReference type="AlphaFoldDB" id="A0A162ZQS1"/>
<evidence type="ECO:0000313" key="1">
    <source>
        <dbReference type="EMBL" id="OAD68451.1"/>
    </source>
</evidence>
<proteinExistence type="predicted"/>
<name>A0A162ZQS1_PHYB8</name>
<accession>A0A162ZQS1</accession>